<keyword evidence="3 9" id="KW-0813">Transport</keyword>
<keyword evidence="12" id="KW-1185">Reference proteome</keyword>
<evidence type="ECO:0000313" key="11">
    <source>
        <dbReference type="EMBL" id="USJ29249.1"/>
    </source>
</evidence>
<dbReference type="Pfam" id="PF00344">
    <property type="entry name" value="SecY"/>
    <property type="match status" value="1"/>
</dbReference>
<evidence type="ECO:0000256" key="8">
    <source>
        <dbReference type="ARBA" id="ARBA00023136"/>
    </source>
</evidence>
<sequence>MKRFLETIKHIFAIEELRTRILNTLLFITIFRLGSYVALPGVEPDQMNVSTQGLLGLLDTFLGGAFSKASIFALGIMPYISASIAIQLLTMALPYFQKMQKEGESGRKKLNQITRVLTIVVTLVQGTAYLNTTVPDEALLVSRSLFSISSVFVLTAGTMFCMWLGERITDKGIGNGISMLIMIGIVSRFPGAIYKEFVSRGSGGILITVLEIVALYFVIMGAVMLTQAVRRIPIQYAKQVVGSRVMGGQRQYLPLKLNAAGVMPIIFAQALMFIPSLGASYFAEKSDFASNVATIFANYTTWQYNLLFAFLIIVFTFFYTAISVNPQQIADDMKRGGGFIPGVKPGQQTSEYISSILDRITFPGSLMLALVAILPAFASLLGVSTDFAHFFGGTSLLIMVGVVLDTLQQIESYLLMRRYEGLMKSGRVTGRTESVAI</sequence>
<evidence type="ECO:0000256" key="2">
    <source>
        <dbReference type="ARBA" id="ARBA00005751"/>
    </source>
</evidence>
<comment type="similarity">
    <text evidence="2 9 10">Belongs to the SecY/SEC61-alpha family.</text>
</comment>
<keyword evidence="5 9" id="KW-0653">Protein transport</keyword>
<dbReference type="InterPro" id="IPR002208">
    <property type="entry name" value="SecY/SEC61-alpha"/>
</dbReference>
<feature type="transmembrane region" description="Helical" evidence="9">
    <location>
        <begin position="172"/>
        <end position="193"/>
    </location>
</feature>
<reference evidence="11" key="1">
    <citation type="submission" date="2022-06" db="EMBL/GenBank/DDBJ databases">
        <title>Novel species in genus Dyadobacter.</title>
        <authorList>
            <person name="Ma C."/>
        </authorList>
    </citation>
    <scope>NUCLEOTIDE SEQUENCE</scope>
    <source>
        <strain evidence="11">CY22</strain>
    </source>
</reference>
<dbReference type="Proteomes" id="UP001055420">
    <property type="component" value="Chromosome"/>
</dbReference>
<dbReference type="InterPro" id="IPR023201">
    <property type="entry name" value="SecY_dom_sf"/>
</dbReference>
<protein>
    <recommendedName>
        <fullName evidence="9">Protein translocase subunit SecY</fullName>
    </recommendedName>
</protein>
<gene>
    <name evidence="9 11" type="primary">secY</name>
    <name evidence="11" type="ORF">NFI80_15335</name>
</gene>
<keyword evidence="7 9" id="KW-0811">Translocation</keyword>
<keyword evidence="4 9" id="KW-0812">Transmembrane</keyword>
<dbReference type="InterPro" id="IPR030659">
    <property type="entry name" value="SecY_CS"/>
</dbReference>
<dbReference type="PANTHER" id="PTHR10906">
    <property type="entry name" value="SECY/SEC61-ALPHA FAMILY MEMBER"/>
    <property type="match status" value="1"/>
</dbReference>
<dbReference type="HAMAP" id="MF_01465">
    <property type="entry name" value="SecY"/>
    <property type="match status" value="1"/>
</dbReference>
<evidence type="ECO:0000256" key="10">
    <source>
        <dbReference type="RuleBase" id="RU004349"/>
    </source>
</evidence>
<dbReference type="PRINTS" id="PR00303">
    <property type="entry name" value="SECYTRNLCASE"/>
</dbReference>
<feature type="transmembrane region" description="Helical" evidence="9">
    <location>
        <begin position="387"/>
        <end position="407"/>
    </location>
</feature>
<evidence type="ECO:0000256" key="3">
    <source>
        <dbReference type="ARBA" id="ARBA00022448"/>
    </source>
</evidence>
<dbReference type="InterPro" id="IPR026593">
    <property type="entry name" value="SecY"/>
</dbReference>
<feature type="transmembrane region" description="Helical" evidence="9">
    <location>
        <begin position="144"/>
        <end position="165"/>
    </location>
</feature>
<evidence type="ECO:0000256" key="9">
    <source>
        <dbReference type="HAMAP-Rule" id="MF_01465"/>
    </source>
</evidence>
<dbReference type="SUPFAM" id="SSF103491">
    <property type="entry name" value="Preprotein translocase SecY subunit"/>
    <property type="match status" value="1"/>
</dbReference>
<accession>A0ABY4XFP6</accession>
<dbReference type="RefSeq" id="WP_026631245.1">
    <property type="nucleotide sequence ID" value="NZ_CP098805.1"/>
</dbReference>
<feature type="transmembrane region" description="Helical" evidence="9">
    <location>
        <begin position="302"/>
        <end position="324"/>
    </location>
</feature>
<evidence type="ECO:0000256" key="4">
    <source>
        <dbReference type="ARBA" id="ARBA00022692"/>
    </source>
</evidence>
<evidence type="ECO:0000256" key="5">
    <source>
        <dbReference type="ARBA" id="ARBA00022927"/>
    </source>
</evidence>
<organism evidence="11 12">
    <name type="scientific">Dyadobacter chenhuakuii</name>
    <dbReference type="NCBI Taxonomy" id="2909339"/>
    <lineage>
        <taxon>Bacteria</taxon>
        <taxon>Pseudomonadati</taxon>
        <taxon>Bacteroidota</taxon>
        <taxon>Cytophagia</taxon>
        <taxon>Cytophagales</taxon>
        <taxon>Spirosomataceae</taxon>
        <taxon>Dyadobacter</taxon>
    </lineage>
</organism>
<dbReference type="PIRSF" id="PIRSF004557">
    <property type="entry name" value="SecY"/>
    <property type="match status" value="1"/>
</dbReference>
<comment type="subunit">
    <text evidence="9">Component of the Sec protein translocase complex. Heterotrimer consisting of SecY, SecE and SecG subunits. The heterotrimers can form oligomers, although 1 heterotrimer is thought to be able to translocate proteins. Interacts with the ribosome. Interacts with SecDF, and other proteins may be involved. Interacts with SecA.</text>
</comment>
<dbReference type="Gene3D" id="1.10.3370.10">
    <property type="entry name" value="SecY subunit domain"/>
    <property type="match status" value="1"/>
</dbReference>
<evidence type="ECO:0000256" key="1">
    <source>
        <dbReference type="ARBA" id="ARBA00004141"/>
    </source>
</evidence>
<keyword evidence="6 9" id="KW-1133">Transmembrane helix</keyword>
<evidence type="ECO:0000256" key="7">
    <source>
        <dbReference type="ARBA" id="ARBA00023010"/>
    </source>
</evidence>
<feature type="transmembrane region" description="Helical" evidence="9">
    <location>
        <begin position="259"/>
        <end position="282"/>
    </location>
</feature>
<feature type="transmembrane region" description="Helical" evidence="9">
    <location>
        <begin position="205"/>
        <end position="225"/>
    </location>
</feature>
<feature type="transmembrane region" description="Helical" evidence="9">
    <location>
        <begin position="21"/>
        <end position="39"/>
    </location>
</feature>
<evidence type="ECO:0000313" key="12">
    <source>
        <dbReference type="Proteomes" id="UP001055420"/>
    </source>
</evidence>
<evidence type="ECO:0000256" key="6">
    <source>
        <dbReference type="ARBA" id="ARBA00022989"/>
    </source>
</evidence>
<feature type="transmembrane region" description="Helical" evidence="9">
    <location>
        <begin position="360"/>
        <end position="381"/>
    </location>
</feature>
<proteinExistence type="inferred from homology"/>
<dbReference type="NCBIfam" id="TIGR00967">
    <property type="entry name" value="3a0501s007"/>
    <property type="match status" value="1"/>
</dbReference>
<keyword evidence="8 9" id="KW-0472">Membrane</keyword>
<feature type="transmembrane region" description="Helical" evidence="9">
    <location>
        <begin position="113"/>
        <end position="132"/>
    </location>
</feature>
<keyword evidence="9" id="KW-1003">Cell membrane</keyword>
<comment type="subcellular location">
    <subcellularLocation>
        <location evidence="9">Cell membrane</location>
        <topology evidence="9">Multi-pass membrane protein</topology>
    </subcellularLocation>
    <subcellularLocation>
        <location evidence="1">Membrane</location>
        <topology evidence="1">Multi-pass membrane protein</topology>
    </subcellularLocation>
</comment>
<name>A0ABY4XFP6_9BACT</name>
<dbReference type="PROSITE" id="PS00755">
    <property type="entry name" value="SECY_1"/>
    <property type="match status" value="1"/>
</dbReference>
<feature type="transmembrane region" description="Helical" evidence="9">
    <location>
        <begin position="71"/>
        <end position="93"/>
    </location>
</feature>
<comment type="function">
    <text evidence="9">The central subunit of the protein translocation channel SecYEG. Consists of two halves formed by TMs 1-5 and 6-10. These two domains form a lateral gate at the front which open onto the bilayer between TMs 2 and 7, and are clamped together by SecE at the back. The channel is closed by both a pore ring composed of hydrophobic SecY resides and a short helix (helix 2A) on the extracellular side of the membrane which forms a plug. The plug probably moves laterally to allow the channel to open. The ring and the pore may move independently.</text>
</comment>
<dbReference type="EMBL" id="CP098805">
    <property type="protein sequence ID" value="USJ29249.1"/>
    <property type="molecule type" value="Genomic_DNA"/>
</dbReference>